<dbReference type="Pfam" id="PF01868">
    <property type="entry name" value="RNase_P-MRP_p29"/>
    <property type="match status" value="1"/>
</dbReference>
<sequence>MSTQTDNQSFGQDVREAVTSLIRENVDPNQRSKLEINLHHRTQLLNTKAKKLKKKKVSKKKTLTRKEKADMGLFHLPTKSLKYVDMLPLHELWKGYMSNHLSLTNESIPPTVGDPSYDSFSKILVKSDFHGAIVTVTRSRCPSLVGVSGIVAMDTKNTFKVLGKDNKLRTIPKMDSVFKILLKNLEFTIFGKHLTIRPAERSVKKIKNFMEPDL</sequence>
<reference evidence="11" key="1">
    <citation type="submission" date="2022-07" db="EMBL/GenBank/DDBJ databases">
        <authorList>
            <person name="Trinca V."/>
            <person name="Uliana J.V.C."/>
            <person name="Torres T.T."/>
            <person name="Ward R.J."/>
            <person name="Monesi N."/>
        </authorList>
    </citation>
    <scope>NUCLEOTIDE SEQUENCE</scope>
    <source>
        <strain evidence="11">HSMRA1968</strain>
        <tissue evidence="11">Whole embryos</tissue>
    </source>
</reference>
<dbReference type="GO" id="GO:0006364">
    <property type="term" value="P:rRNA processing"/>
    <property type="evidence" value="ECO:0007669"/>
    <property type="project" value="TreeGrafter"/>
</dbReference>
<dbReference type="GO" id="GO:0016787">
    <property type="term" value="F:hydrolase activity"/>
    <property type="evidence" value="ECO:0007669"/>
    <property type="project" value="UniProtKB-KW"/>
</dbReference>
<evidence type="ECO:0000256" key="5">
    <source>
        <dbReference type="ARBA" id="ARBA00022694"/>
    </source>
</evidence>
<organism evidence="11 12">
    <name type="scientific">Pseudolycoriella hygida</name>
    <dbReference type="NCBI Taxonomy" id="35572"/>
    <lineage>
        <taxon>Eukaryota</taxon>
        <taxon>Metazoa</taxon>
        <taxon>Ecdysozoa</taxon>
        <taxon>Arthropoda</taxon>
        <taxon>Hexapoda</taxon>
        <taxon>Insecta</taxon>
        <taxon>Pterygota</taxon>
        <taxon>Neoptera</taxon>
        <taxon>Endopterygota</taxon>
        <taxon>Diptera</taxon>
        <taxon>Nematocera</taxon>
        <taxon>Sciaroidea</taxon>
        <taxon>Sciaridae</taxon>
        <taxon>Pseudolycoriella</taxon>
    </lineage>
</organism>
<dbReference type="GO" id="GO:0030677">
    <property type="term" value="C:ribonuclease P complex"/>
    <property type="evidence" value="ECO:0007669"/>
    <property type="project" value="UniProtKB-UniRule"/>
</dbReference>
<dbReference type="HAMAP" id="MF_00754">
    <property type="entry name" value="RNase_P_1"/>
    <property type="match status" value="1"/>
</dbReference>
<evidence type="ECO:0000256" key="3">
    <source>
        <dbReference type="ARBA" id="ARBA00016225"/>
    </source>
</evidence>
<dbReference type="AlphaFoldDB" id="A0A9Q0MS19"/>
<evidence type="ECO:0000256" key="9">
    <source>
        <dbReference type="ARBA" id="ARBA00046486"/>
    </source>
</evidence>
<dbReference type="GO" id="GO:0001682">
    <property type="term" value="P:tRNA 5'-leader removal"/>
    <property type="evidence" value="ECO:0007669"/>
    <property type="project" value="InterPro"/>
</dbReference>
<dbReference type="SMART" id="SM00538">
    <property type="entry name" value="POP4"/>
    <property type="match status" value="1"/>
</dbReference>
<evidence type="ECO:0000313" key="11">
    <source>
        <dbReference type="EMBL" id="KAJ6635242.1"/>
    </source>
</evidence>
<dbReference type="InterPro" id="IPR023534">
    <property type="entry name" value="Rof/RNase_P-like"/>
</dbReference>
<protein>
    <recommendedName>
        <fullName evidence="3 10">Ribonuclease P protein subunit p29</fullName>
    </recommendedName>
</protein>
<evidence type="ECO:0000256" key="10">
    <source>
        <dbReference type="PIRNR" id="PIRNR027081"/>
    </source>
</evidence>
<gene>
    <name evidence="11" type="primary">Pop4</name>
    <name evidence="11" type="ORF">Bhyg_13827</name>
</gene>
<dbReference type="GO" id="GO:0033204">
    <property type="term" value="F:ribonuclease P RNA binding"/>
    <property type="evidence" value="ECO:0007669"/>
    <property type="project" value="InterPro"/>
</dbReference>
<evidence type="ECO:0000256" key="8">
    <source>
        <dbReference type="ARBA" id="ARBA00022801"/>
    </source>
</evidence>
<dbReference type="SUPFAM" id="SSF101744">
    <property type="entry name" value="Rof/RNase P subunit-like"/>
    <property type="match status" value="1"/>
</dbReference>
<dbReference type="OrthoDB" id="124041at2759"/>
<dbReference type="PANTHER" id="PTHR13348:SF0">
    <property type="entry name" value="RIBONUCLEASE P PROTEIN SUBUNIT P29"/>
    <property type="match status" value="1"/>
</dbReference>
<dbReference type="Gene3D" id="2.30.30.210">
    <property type="entry name" value="Ribonuclease P/MRP, subunit p29"/>
    <property type="match status" value="1"/>
</dbReference>
<evidence type="ECO:0000256" key="2">
    <source>
        <dbReference type="ARBA" id="ARBA00006181"/>
    </source>
</evidence>
<keyword evidence="6" id="KW-0540">Nuclease</keyword>
<evidence type="ECO:0000313" key="12">
    <source>
        <dbReference type="Proteomes" id="UP001151699"/>
    </source>
</evidence>
<dbReference type="GO" id="GO:0000172">
    <property type="term" value="C:ribonuclease MRP complex"/>
    <property type="evidence" value="ECO:0007669"/>
    <property type="project" value="InterPro"/>
</dbReference>
<keyword evidence="12" id="KW-1185">Reference proteome</keyword>
<dbReference type="InterPro" id="IPR002730">
    <property type="entry name" value="Rpp29/RNP1"/>
</dbReference>
<comment type="similarity">
    <text evidence="2">Belongs to the eukaryotic/archaeal RNase P protein component 1 family.</text>
</comment>
<keyword evidence="5 10" id="KW-0819">tRNA processing</keyword>
<comment type="caution">
    <text evidence="11">The sequence shown here is derived from an EMBL/GenBank/DDBJ whole genome shotgun (WGS) entry which is preliminary data.</text>
</comment>
<comment type="subunit">
    <text evidence="9">Component of nuclear RNase P and RNase MRP ribonucleoproteins. RNase P consists of a catalytic RNA moiety and 10 different protein chains; POP1, POP4, POP5, POP7, RPP14, RPP21, RPP25, RPP30, RPP38 and RPP40. Within the RNase P complex, POP1, POP7 and RPP25 form the 'finger' subcomplex, POP5, RPP14, RPP40 and homodimeric RPP30 form the 'palm' subcomplex, and RPP21, POP4 and RPP38 form the 'wrist' subcomplex. All subunits of the RNase P complex interact with the catalytic RNA. Several subunits of RNase P are also part of the RNase MRP complex. RNase MRP consists of a catalytic RNA moiety and about 8 protein subunits; POP1, POP7, RPP25, RPP30, RPP38, RPP40 and possibly also POP4 and POP5.</text>
</comment>
<accession>A0A9Q0MS19</accession>
<evidence type="ECO:0000256" key="4">
    <source>
        <dbReference type="ARBA" id="ARBA00022490"/>
    </source>
</evidence>
<dbReference type="PANTHER" id="PTHR13348">
    <property type="entry name" value="RIBONUCLEASE P SUBUNIT P29"/>
    <property type="match status" value="1"/>
</dbReference>
<evidence type="ECO:0000256" key="7">
    <source>
        <dbReference type="ARBA" id="ARBA00022759"/>
    </source>
</evidence>
<keyword evidence="7" id="KW-0255">Endonuclease</keyword>
<dbReference type="InterPro" id="IPR023538">
    <property type="entry name" value="RNP1"/>
</dbReference>
<dbReference type="PIRSF" id="PIRSF027081">
    <property type="entry name" value="RNase_P/MRP_p29_subunit"/>
    <property type="match status" value="1"/>
</dbReference>
<keyword evidence="4" id="KW-0963">Cytoplasm</keyword>
<dbReference type="InterPro" id="IPR016848">
    <property type="entry name" value="RNase_P/MRP_Rpp29-subunit"/>
</dbReference>
<dbReference type="GO" id="GO:0004519">
    <property type="term" value="F:endonuclease activity"/>
    <property type="evidence" value="ECO:0007669"/>
    <property type="project" value="UniProtKB-KW"/>
</dbReference>
<comment type="subcellular location">
    <subcellularLocation>
        <location evidence="10">Nucleus</location>
        <location evidence="10">Nucleolus</location>
    </subcellularLocation>
</comment>
<dbReference type="Proteomes" id="UP001151699">
    <property type="component" value="Chromosome C"/>
</dbReference>
<name>A0A9Q0MS19_9DIPT</name>
<comment type="function">
    <text evidence="1 10">Component of ribonuclease P, a ribonucleoprotein complex that generates mature tRNA molecules by cleaving their 5'-ends.</text>
</comment>
<dbReference type="EMBL" id="WJQU01000004">
    <property type="protein sequence ID" value="KAJ6635242.1"/>
    <property type="molecule type" value="Genomic_DNA"/>
</dbReference>
<keyword evidence="8" id="KW-0378">Hydrolase</keyword>
<keyword evidence="10" id="KW-0539">Nucleus</keyword>
<dbReference type="InterPro" id="IPR036980">
    <property type="entry name" value="RNase_P/MRP_Rpp29_sf"/>
</dbReference>
<evidence type="ECO:0000256" key="6">
    <source>
        <dbReference type="ARBA" id="ARBA00022722"/>
    </source>
</evidence>
<dbReference type="GO" id="GO:0005730">
    <property type="term" value="C:nucleolus"/>
    <property type="evidence" value="ECO:0007669"/>
    <property type="project" value="UniProtKB-SubCell"/>
</dbReference>
<evidence type="ECO:0000256" key="1">
    <source>
        <dbReference type="ARBA" id="ARBA00002435"/>
    </source>
</evidence>
<proteinExistence type="inferred from homology"/>